<protein>
    <submittedName>
        <fullName evidence="2">Uncharacterized protein</fullName>
    </submittedName>
</protein>
<reference evidence="2" key="1">
    <citation type="submission" date="2023-08" db="EMBL/GenBank/DDBJ databases">
        <authorList>
            <person name="Alioto T."/>
            <person name="Alioto T."/>
            <person name="Gomez Garrido J."/>
        </authorList>
    </citation>
    <scope>NUCLEOTIDE SEQUENCE</scope>
</reference>
<name>A0AA36AW72_OCTVU</name>
<feature type="region of interest" description="Disordered" evidence="1">
    <location>
        <begin position="1"/>
        <end position="25"/>
    </location>
</feature>
<dbReference type="Proteomes" id="UP001162480">
    <property type="component" value="Chromosome 5"/>
</dbReference>
<proteinExistence type="predicted"/>
<accession>A0AA36AW72</accession>
<evidence type="ECO:0000313" key="2">
    <source>
        <dbReference type="EMBL" id="CAI9723445.1"/>
    </source>
</evidence>
<dbReference type="EMBL" id="OX597818">
    <property type="protein sequence ID" value="CAI9723445.1"/>
    <property type="molecule type" value="Genomic_DNA"/>
</dbReference>
<organism evidence="2 3">
    <name type="scientific">Octopus vulgaris</name>
    <name type="common">Common octopus</name>
    <dbReference type="NCBI Taxonomy" id="6645"/>
    <lineage>
        <taxon>Eukaryota</taxon>
        <taxon>Metazoa</taxon>
        <taxon>Spiralia</taxon>
        <taxon>Lophotrochozoa</taxon>
        <taxon>Mollusca</taxon>
        <taxon>Cephalopoda</taxon>
        <taxon>Coleoidea</taxon>
        <taxon>Octopodiformes</taxon>
        <taxon>Octopoda</taxon>
        <taxon>Incirrata</taxon>
        <taxon>Octopodidae</taxon>
        <taxon>Octopus</taxon>
    </lineage>
</organism>
<keyword evidence="3" id="KW-1185">Reference proteome</keyword>
<evidence type="ECO:0000313" key="3">
    <source>
        <dbReference type="Proteomes" id="UP001162480"/>
    </source>
</evidence>
<evidence type="ECO:0000256" key="1">
    <source>
        <dbReference type="SAM" id="MobiDB-lite"/>
    </source>
</evidence>
<sequence>MSTRKRSVYTEQEDSEPEVSDPSRIASTVGELYEAFGLKSLSSLPGKAKRESTRIEDFDEAAKKQLVKPSCTIMK</sequence>
<gene>
    <name evidence="2" type="ORF">OCTVUL_1B005853</name>
</gene>
<dbReference type="AlphaFoldDB" id="A0AA36AW72"/>